<comment type="subcellular location">
    <subcellularLocation>
        <location evidence="4">Cytoplasm</location>
    </subcellularLocation>
</comment>
<comment type="similarity">
    <text evidence="1 4">Belongs to the DNA polymerase type-Y family.</text>
</comment>
<keyword evidence="4" id="KW-0239">DNA-directed DNA polymerase</keyword>
<dbReference type="NCBIfam" id="NF003015">
    <property type="entry name" value="PRK03858.1"/>
    <property type="match status" value="1"/>
</dbReference>
<dbReference type="GO" id="GO:0000287">
    <property type="term" value="F:magnesium ion binding"/>
    <property type="evidence" value="ECO:0007669"/>
    <property type="project" value="UniProtKB-UniRule"/>
</dbReference>
<evidence type="ECO:0000259" key="6">
    <source>
        <dbReference type="PROSITE" id="PS50173"/>
    </source>
</evidence>
<feature type="region of interest" description="Disordered" evidence="5">
    <location>
        <begin position="234"/>
        <end position="258"/>
    </location>
</feature>
<dbReference type="Pfam" id="PF00817">
    <property type="entry name" value="IMS"/>
    <property type="match status" value="1"/>
</dbReference>
<dbReference type="GO" id="GO:0006281">
    <property type="term" value="P:DNA repair"/>
    <property type="evidence" value="ECO:0007669"/>
    <property type="project" value="UniProtKB-UniRule"/>
</dbReference>
<evidence type="ECO:0000256" key="2">
    <source>
        <dbReference type="ARBA" id="ARBA00025589"/>
    </source>
</evidence>
<keyword evidence="4" id="KW-0963">Cytoplasm</keyword>
<dbReference type="Gene3D" id="3.30.70.270">
    <property type="match status" value="1"/>
</dbReference>
<dbReference type="InterPro" id="IPR043128">
    <property type="entry name" value="Rev_trsase/Diguanyl_cyclase"/>
</dbReference>
<evidence type="ECO:0000256" key="1">
    <source>
        <dbReference type="ARBA" id="ARBA00010945"/>
    </source>
</evidence>
<feature type="domain" description="UmuC" evidence="6">
    <location>
        <begin position="9"/>
        <end position="185"/>
    </location>
</feature>
<dbReference type="GO" id="GO:0003887">
    <property type="term" value="F:DNA-directed DNA polymerase activity"/>
    <property type="evidence" value="ECO:0007669"/>
    <property type="project" value="UniProtKB-UniRule"/>
</dbReference>
<dbReference type="SUPFAM" id="SSF100879">
    <property type="entry name" value="Lesion bypass DNA polymerase (Y-family), little finger domain"/>
    <property type="match status" value="1"/>
</dbReference>
<reference evidence="7" key="1">
    <citation type="submission" date="2020-02" db="EMBL/GenBank/DDBJ databases">
        <authorList>
            <person name="Meier V. D."/>
        </authorList>
    </citation>
    <scope>NUCLEOTIDE SEQUENCE</scope>
    <source>
        <strain evidence="7">AVDCRST_MAG67</strain>
    </source>
</reference>
<organism evidence="7">
    <name type="scientific">uncultured Solirubrobacteraceae bacterium</name>
    <dbReference type="NCBI Taxonomy" id="1162706"/>
    <lineage>
        <taxon>Bacteria</taxon>
        <taxon>Bacillati</taxon>
        <taxon>Actinomycetota</taxon>
        <taxon>Thermoleophilia</taxon>
        <taxon>Solirubrobacterales</taxon>
        <taxon>Solirubrobacteraceae</taxon>
        <taxon>environmental samples</taxon>
    </lineage>
</organism>
<dbReference type="InterPro" id="IPR017961">
    <property type="entry name" value="DNA_pol_Y-fam_little_finger"/>
</dbReference>
<dbReference type="Pfam" id="PF11799">
    <property type="entry name" value="IMS_C"/>
    <property type="match status" value="1"/>
</dbReference>
<dbReference type="GO" id="GO:0042276">
    <property type="term" value="P:error-prone translesion synthesis"/>
    <property type="evidence" value="ECO:0007669"/>
    <property type="project" value="TreeGrafter"/>
</dbReference>
<evidence type="ECO:0000313" key="7">
    <source>
        <dbReference type="EMBL" id="CAA9470069.1"/>
    </source>
</evidence>
<keyword evidence="4" id="KW-0234">DNA repair</keyword>
<dbReference type="SUPFAM" id="SSF56672">
    <property type="entry name" value="DNA/RNA polymerases"/>
    <property type="match status" value="1"/>
</dbReference>
<name>A0A6J4RMD0_9ACTN</name>
<comment type="caution">
    <text evidence="4">Lacks conserved residue(s) required for the propagation of feature annotation.</text>
</comment>
<evidence type="ECO:0000256" key="4">
    <source>
        <dbReference type="HAMAP-Rule" id="MF_01113"/>
    </source>
</evidence>
<dbReference type="GO" id="GO:0003684">
    <property type="term" value="F:damaged DNA binding"/>
    <property type="evidence" value="ECO:0007669"/>
    <property type="project" value="InterPro"/>
</dbReference>
<comment type="cofactor">
    <cofactor evidence="4">
        <name>Mg(2+)</name>
        <dbReference type="ChEBI" id="CHEBI:18420"/>
    </cofactor>
    <text evidence="4">Binds 2 magnesium ions per subunit.</text>
</comment>
<keyword evidence="4" id="KW-0238">DNA-binding</keyword>
<evidence type="ECO:0000256" key="5">
    <source>
        <dbReference type="SAM" id="MobiDB-lite"/>
    </source>
</evidence>
<dbReference type="EMBL" id="CADCVQ010000001">
    <property type="protein sequence ID" value="CAA9470069.1"/>
    <property type="molecule type" value="Genomic_DNA"/>
</dbReference>
<dbReference type="AlphaFoldDB" id="A0A6J4RMD0"/>
<dbReference type="InterPro" id="IPR024728">
    <property type="entry name" value="PolY_HhH_motif"/>
</dbReference>
<dbReference type="InterPro" id="IPR036775">
    <property type="entry name" value="DNA_pol_Y-fam_lit_finger_sf"/>
</dbReference>
<feature type="binding site" evidence="4">
    <location>
        <position position="13"/>
    </location>
    <ligand>
        <name>Mg(2+)</name>
        <dbReference type="ChEBI" id="CHEBI:18420"/>
    </ligand>
</feature>
<dbReference type="GO" id="GO:0005829">
    <property type="term" value="C:cytosol"/>
    <property type="evidence" value="ECO:0007669"/>
    <property type="project" value="TreeGrafter"/>
</dbReference>
<comment type="function">
    <text evidence="2 4">Poorly processive, error-prone DNA polymerase involved in untargeted mutagenesis. Copies undamaged DNA at stalled replication forks, which arise in vivo from mismatched or misaligned primer ends. These misaligned primers can be extended by PolIV. Exhibits no 3'-5' exonuclease (proofreading) activity. May be involved in translesional synthesis, in conjunction with the beta clamp from PolIII.</text>
</comment>
<dbReference type="Gene3D" id="3.30.1490.100">
    <property type="entry name" value="DNA polymerase, Y-family, little finger domain"/>
    <property type="match status" value="1"/>
</dbReference>
<dbReference type="PANTHER" id="PTHR11076">
    <property type="entry name" value="DNA REPAIR POLYMERASE UMUC / TRANSFERASE FAMILY MEMBER"/>
    <property type="match status" value="1"/>
</dbReference>
<dbReference type="HAMAP" id="MF_01113">
    <property type="entry name" value="DNApol_IV"/>
    <property type="match status" value="1"/>
</dbReference>
<keyword evidence="4" id="KW-0479">Metal-binding</keyword>
<keyword evidence="4 7" id="KW-0548">Nucleotidyltransferase</keyword>
<protein>
    <recommendedName>
        <fullName evidence="4">DNA polymerase IV</fullName>
        <shortName evidence="4">Pol IV</shortName>
        <ecNumber evidence="4">2.7.7.7</ecNumber>
    </recommendedName>
</protein>
<dbReference type="EC" id="2.7.7.7" evidence="4"/>
<keyword evidence="4" id="KW-0227">DNA damage</keyword>
<dbReference type="PROSITE" id="PS50173">
    <property type="entry name" value="UMUC"/>
    <property type="match status" value="1"/>
</dbReference>
<dbReference type="Gene3D" id="3.40.1170.60">
    <property type="match status" value="1"/>
</dbReference>
<dbReference type="InterPro" id="IPR001126">
    <property type="entry name" value="UmuC"/>
</dbReference>
<proteinExistence type="inferred from homology"/>
<feature type="active site" evidence="4">
    <location>
        <position position="104"/>
    </location>
</feature>
<dbReference type="InterPro" id="IPR050116">
    <property type="entry name" value="DNA_polymerase-Y"/>
</dbReference>
<dbReference type="InterPro" id="IPR022880">
    <property type="entry name" value="DNApol_IV"/>
</dbReference>
<comment type="catalytic activity">
    <reaction evidence="3 4">
        <text>DNA(n) + a 2'-deoxyribonucleoside 5'-triphosphate = DNA(n+1) + diphosphate</text>
        <dbReference type="Rhea" id="RHEA:22508"/>
        <dbReference type="Rhea" id="RHEA-COMP:17339"/>
        <dbReference type="Rhea" id="RHEA-COMP:17340"/>
        <dbReference type="ChEBI" id="CHEBI:33019"/>
        <dbReference type="ChEBI" id="CHEBI:61560"/>
        <dbReference type="ChEBI" id="CHEBI:173112"/>
        <dbReference type="EC" id="2.7.7.7"/>
    </reaction>
</comment>
<dbReference type="GO" id="GO:0006261">
    <property type="term" value="P:DNA-templated DNA replication"/>
    <property type="evidence" value="ECO:0007669"/>
    <property type="project" value="UniProtKB-UniRule"/>
</dbReference>
<dbReference type="NCBIfam" id="NF002677">
    <property type="entry name" value="PRK02406.1"/>
    <property type="match status" value="1"/>
</dbReference>
<dbReference type="CDD" id="cd03586">
    <property type="entry name" value="PolY_Pol_IV_kappa"/>
    <property type="match status" value="1"/>
</dbReference>
<dbReference type="GO" id="GO:0009432">
    <property type="term" value="P:SOS response"/>
    <property type="evidence" value="ECO:0007669"/>
    <property type="project" value="TreeGrafter"/>
</dbReference>
<keyword evidence="4" id="KW-0515">Mutator protein</keyword>
<dbReference type="PANTHER" id="PTHR11076:SF33">
    <property type="entry name" value="DNA POLYMERASE KAPPA"/>
    <property type="match status" value="1"/>
</dbReference>
<keyword evidence="4" id="KW-0460">Magnesium</keyword>
<comment type="subunit">
    <text evidence="4">Monomer.</text>
</comment>
<keyword evidence="4 7" id="KW-0808">Transferase</keyword>
<sequence length="366" mass="38783">MFVSRSQVVLHADVDAFFASVEQRDDPSLRGRPVIVGGGVVMAASYEARRFGVRSGMGGSRARRLCPQAVVVASRFGAYVEASRAVFAVFERTAPVVEAVSIEEAFLEIGALARTNGAAHAIGQRLRDEVRDEVGLPITVGVGRTKIVAKMASRAAKPDGLLVITPAQERAFLHPLAVEDLWGVGPATAKKLHARDLRTVGQVAQLGEAALKQILGKAAGRHVHALTNAIELRPVQPNRPPRSFGAQRSLGRARGAPLSPDELDDALARLADRVATRMAKAGYAGRTVVLRLRFGDYSRATRSHTLPDHTIAPEPILAAACALAAAARPAIERQGLTLVGLTVINLVDLSGGTQLELTGVQPPGRC</sequence>
<evidence type="ECO:0000256" key="3">
    <source>
        <dbReference type="ARBA" id="ARBA00049244"/>
    </source>
</evidence>
<feature type="site" description="Substrate discrimination" evidence="4">
    <location>
        <position position="18"/>
    </location>
</feature>
<dbReference type="Pfam" id="PF11798">
    <property type="entry name" value="IMS_HHH"/>
    <property type="match status" value="1"/>
</dbReference>
<gene>
    <name evidence="4" type="primary">dinB</name>
    <name evidence="7" type="ORF">AVDCRST_MAG67-130</name>
</gene>
<dbReference type="Gene3D" id="1.10.150.20">
    <property type="entry name" value="5' to 3' exonuclease, C-terminal subdomain"/>
    <property type="match status" value="1"/>
</dbReference>
<dbReference type="InterPro" id="IPR043502">
    <property type="entry name" value="DNA/RNA_pol_sf"/>
</dbReference>
<keyword evidence="4" id="KW-0235">DNA replication</keyword>
<accession>A0A6J4RMD0</accession>